<organism evidence="1 2">
    <name type="scientific">Vitis vinifera</name>
    <name type="common">Grape</name>
    <dbReference type="NCBI Taxonomy" id="29760"/>
    <lineage>
        <taxon>Eukaryota</taxon>
        <taxon>Viridiplantae</taxon>
        <taxon>Streptophyta</taxon>
        <taxon>Embryophyta</taxon>
        <taxon>Tracheophyta</taxon>
        <taxon>Spermatophyta</taxon>
        <taxon>Magnoliopsida</taxon>
        <taxon>eudicotyledons</taxon>
        <taxon>Gunneridae</taxon>
        <taxon>Pentapetalae</taxon>
        <taxon>rosids</taxon>
        <taxon>Vitales</taxon>
        <taxon>Vitaceae</taxon>
        <taxon>Viteae</taxon>
        <taxon>Vitis</taxon>
    </lineage>
</organism>
<dbReference type="AlphaFoldDB" id="A0A438C649"/>
<dbReference type="EMBL" id="QGNW01002514">
    <property type="protein sequence ID" value="RVW18720.1"/>
    <property type="molecule type" value="Genomic_DNA"/>
</dbReference>
<comment type="caution">
    <text evidence="1">The sequence shown here is derived from an EMBL/GenBank/DDBJ whole genome shotgun (WGS) entry which is preliminary data.</text>
</comment>
<evidence type="ECO:0000313" key="1">
    <source>
        <dbReference type="EMBL" id="RVW18720.1"/>
    </source>
</evidence>
<dbReference type="Proteomes" id="UP000288805">
    <property type="component" value="Unassembled WGS sequence"/>
</dbReference>
<sequence length="144" mass="16744">MPRKPSSRPMVTVPPIEGNSHCRARPFHFKLYFDLEVMRQQPKLRDSFRLLQRGESILDALFRISRASIWATSLDYGSLLHFEEKFKEELQKPNYYVVSELLCHILEHMGYPMSPTLSAATLSRVIHFDKWTQLASYLAPPVPP</sequence>
<reference evidence="1 2" key="1">
    <citation type="journal article" date="2018" name="PLoS Genet.">
        <title>Population sequencing reveals clonal diversity and ancestral inbreeding in the grapevine cultivar Chardonnay.</title>
        <authorList>
            <person name="Roach M.J."/>
            <person name="Johnson D.L."/>
            <person name="Bohlmann J."/>
            <person name="van Vuuren H.J."/>
            <person name="Jones S.J."/>
            <person name="Pretorius I.S."/>
            <person name="Schmidt S.A."/>
            <person name="Borneman A.R."/>
        </authorList>
    </citation>
    <scope>NUCLEOTIDE SEQUENCE [LARGE SCALE GENOMIC DNA]</scope>
    <source>
        <strain evidence="2">cv. Chardonnay</strain>
        <tissue evidence="1">Leaf</tissue>
    </source>
</reference>
<protein>
    <submittedName>
        <fullName evidence="1">Uncharacterized protein</fullName>
    </submittedName>
</protein>
<name>A0A438C649_VITVI</name>
<accession>A0A438C649</accession>
<proteinExistence type="predicted"/>
<evidence type="ECO:0000313" key="2">
    <source>
        <dbReference type="Proteomes" id="UP000288805"/>
    </source>
</evidence>
<gene>
    <name evidence="1" type="ORF">CK203_098124</name>
</gene>